<dbReference type="Pfam" id="PF02024">
    <property type="entry name" value="Leptin"/>
    <property type="match status" value="1"/>
</dbReference>
<evidence type="ECO:0000256" key="5">
    <source>
        <dbReference type="ARBA" id="ARBA00030981"/>
    </source>
</evidence>
<keyword evidence="6" id="KW-1015">Disulfide bond</keyword>
<feature type="signal peptide" evidence="7">
    <location>
        <begin position="1"/>
        <end position="21"/>
    </location>
</feature>
<feature type="chain" id="PRO_5002190341" description="Leptin" evidence="7">
    <location>
        <begin position="22"/>
        <end position="173"/>
    </location>
</feature>
<accession>A0A0C7AV37</accession>
<evidence type="ECO:0000313" key="8">
    <source>
        <dbReference type="EMBL" id="CEE15396.1"/>
    </source>
</evidence>
<evidence type="ECO:0000256" key="3">
    <source>
        <dbReference type="ARBA" id="ARBA00021421"/>
    </source>
</evidence>
<dbReference type="SUPFAM" id="SSF47266">
    <property type="entry name" value="4-helical cytokines"/>
    <property type="match status" value="1"/>
</dbReference>
<proteinExistence type="evidence at transcript level"/>
<dbReference type="Gene3D" id="1.20.1250.10">
    <property type="match status" value="1"/>
</dbReference>
<dbReference type="EMBL" id="LN558790">
    <property type="protein sequence ID" value="CEE15396.1"/>
    <property type="molecule type" value="mRNA"/>
</dbReference>
<dbReference type="InterPro" id="IPR000065">
    <property type="entry name" value="Leptin"/>
</dbReference>
<comment type="similarity">
    <text evidence="2">Belongs to the leptin family.</text>
</comment>
<dbReference type="InterPro" id="IPR009079">
    <property type="entry name" value="4_helix_cytokine-like_core"/>
</dbReference>
<keyword evidence="4" id="KW-0964">Secreted</keyword>
<organism evidence="8">
    <name type="scientific">Anguilla anguilla</name>
    <name type="common">European freshwater eel</name>
    <name type="synonym">Muraena anguilla</name>
    <dbReference type="NCBI Taxonomy" id="7936"/>
    <lineage>
        <taxon>Eukaryota</taxon>
        <taxon>Metazoa</taxon>
        <taxon>Chordata</taxon>
        <taxon>Craniata</taxon>
        <taxon>Vertebrata</taxon>
        <taxon>Euteleostomi</taxon>
        <taxon>Actinopterygii</taxon>
        <taxon>Neopterygii</taxon>
        <taxon>Teleostei</taxon>
        <taxon>Anguilliformes</taxon>
        <taxon>Anguillidae</taxon>
        <taxon>Anguilla</taxon>
    </lineage>
</organism>
<dbReference type="PANTHER" id="PTHR11724">
    <property type="entry name" value="LEPTIN"/>
    <property type="match status" value="1"/>
</dbReference>
<reference evidence="8" key="2">
    <citation type="submission" date="2015-02" db="EMBL/GenBank/DDBJ databases">
        <title>First evidence of duplicated Leptin Receptors in a vertebrate, the eel, brings new insights into the evolutionary history of the leptin system.</title>
        <authorList>
            <person name="Morini M."/>
            <person name="Pasquier J."/>
            <person name="Dirks R."/>
            <person name="Van den Thillart G."/>
            <person name="Tomkievicz J."/>
            <person name="Rousseau K."/>
            <person name="Dufour S."/>
            <person name="Lafont A.G."/>
        </authorList>
    </citation>
    <scope>NUCLEOTIDE SEQUENCE</scope>
    <source>
        <tissue evidence="8">Liver</tissue>
    </source>
</reference>
<keyword evidence="7" id="KW-0732">Signal</keyword>
<name>A0A0C7AV37_ANGAN</name>
<dbReference type="AlphaFoldDB" id="A0A0C7AV37"/>
<dbReference type="PIRSF" id="PIRSF001837">
    <property type="entry name" value="Leptin"/>
    <property type="match status" value="1"/>
</dbReference>
<reference evidence="8" key="1">
    <citation type="submission" date="2014-08" db="EMBL/GenBank/DDBJ databases">
        <authorList>
            <person name="Lafont A."/>
        </authorList>
    </citation>
    <scope>NUCLEOTIDE SEQUENCE</scope>
    <source>
        <tissue evidence="8">Liver</tissue>
    </source>
</reference>
<protein>
    <recommendedName>
        <fullName evidence="3">Leptin</fullName>
    </recommendedName>
    <alternativeName>
        <fullName evidence="5">Obesity factor</fullName>
    </alternativeName>
</protein>
<feature type="disulfide bond" evidence="6">
    <location>
        <begin position="123"/>
        <end position="173"/>
    </location>
</feature>
<sequence length="173" mass="18515">MSGCVALLCTSLLVLLPLGAGVPLSVETMKSNVKLMAQTTIVRIQKLTEEFRISPNMVFSGLELIPDIAPDKAWEGLSAIAQGLHSFQVVLSHLPPGDGMAQVHADVLSLHGVVRSLAASLGCPLHKPAGDGRLEAFLKTNSTFHVTIGNVALERLRRFLGKLVQNLDQLKSC</sequence>
<evidence type="ECO:0000256" key="2">
    <source>
        <dbReference type="ARBA" id="ARBA00005834"/>
    </source>
</evidence>
<dbReference type="GO" id="GO:0005179">
    <property type="term" value="F:hormone activity"/>
    <property type="evidence" value="ECO:0007669"/>
    <property type="project" value="InterPro"/>
</dbReference>
<dbReference type="GO" id="GO:0005576">
    <property type="term" value="C:extracellular region"/>
    <property type="evidence" value="ECO:0007669"/>
    <property type="project" value="UniProtKB-SubCell"/>
</dbReference>
<dbReference type="PANTHER" id="PTHR11724:SF1">
    <property type="entry name" value="LEPTIN"/>
    <property type="match status" value="1"/>
</dbReference>
<evidence type="ECO:0000256" key="4">
    <source>
        <dbReference type="ARBA" id="ARBA00022525"/>
    </source>
</evidence>
<evidence type="ECO:0000256" key="6">
    <source>
        <dbReference type="PIRSR" id="PIRSR001837-1"/>
    </source>
</evidence>
<evidence type="ECO:0000256" key="7">
    <source>
        <dbReference type="SAM" id="SignalP"/>
    </source>
</evidence>
<comment type="subcellular location">
    <subcellularLocation>
        <location evidence="1">Secreted</location>
    </subcellularLocation>
</comment>
<evidence type="ECO:0000256" key="1">
    <source>
        <dbReference type="ARBA" id="ARBA00004613"/>
    </source>
</evidence>